<keyword evidence="5" id="KW-0997">Cell inner membrane</keyword>
<evidence type="ECO:0000256" key="8">
    <source>
        <dbReference type="ARBA" id="ARBA00022989"/>
    </source>
</evidence>
<organism evidence="12 13">
    <name type="scientific">candidate division WOR-3 bacterium</name>
    <dbReference type="NCBI Taxonomy" id="2052148"/>
    <lineage>
        <taxon>Bacteria</taxon>
        <taxon>Bacteria division WOR-3</taxon>
    </lineage>
</organism>
<dbReference type="InterPro" id="IPR051045">
    <property type="entry name" value="TonB-dependent_transducer"/>
</dbReference>
<evidence type="ECO:0000256" key="2">
    <source>
        <dbReference type="ARBA" id="ARBA00006555"/>
    </source>
</evidence>
<evidence type="ECO:0000259" key="11">
    <source>
        <dbReference type="PROSITE" id="PS52015"/>
    </source>
</evidence>
<dbReference type="GO" id="GO:0030288">
    <property type="term" value="C:outer membrane-bounded periplasmic space"/>
    <property type="evidence" value="ECO:0007669"/>
    <property type="project" value="InterPro"/>
</dbReference>
<evidence type="ECO:0000256" key="5">
    <source>
        <dbReference type="ARBA" id="ARBA00022519"/>
    </source>
</evidence>
<dbReference type="PROSITE" id="PS52015">
    <property type="entry name" value="TONB_CTD"/>
    <property type="match status" value="1"/>
</dbReference>
<dbReference type="Proteomes" id="UP000779900">
    <property type="component" value="Unassembled WGS sequence"/>
</dbReference>
<evidence type="ECO:0000256" key="6">
    <source>
        <dbReference type="ARBA" id="ARBA00022692"/>
    </source>
</evidence>
<comment type="caution">
    <text evidence="12">The sequence shown here is derived from an EMBL/GenBank/DDBJ whole genome shotgun (WGS) entry which is preliminary data.</text>
</comment>
<evidence type="ECO:0000256" key="3">
    <source>
        <dbReference type="ARBA" id="ARBA00022448"/>
    </source>
</evidence>
<evidence type="ECO:0000256" key="7">
    <source>
        <dbReference type="ARBA" id="ARBA00022927"/>
    </source>
</evidence>
<dbReference type="GO" id="GO:0015891">
    <property type="term" value="P:siderophore transport"/>
    <property type="evidence" value="ECO:0007669"/>
    <property type="project" value="InterPro"/>
</dbReference>
<evidence type="ECO:0000256" key="1">
    <source>
        <dbReference type="ARBA" id="ARBA00004383"/>
    </source>
</evidence>
<dbReference type="PANTHER" id="PTHR33446:SF11">
    <property type="entry name" value="TONB3"/>
    <property type="match status" value="1"/>
</dbReference>
<protein>
    <submittedName>
        <fullName evidence="12">TonB family protein</fullName>
    </submittedName>
</protein>
<dbReference type="GO" id="GO:0098797">
    <property type="term" value="C:plasma membrane protein complex"/>
    <property type="evidence" value="ECO:0007669"/>
    <property type="project" value="TreeGrafter"/>
</dbReference>
<name>A0A937XAW7_UNCW3</name>
<feature type="domain" description="TonB C-terminal" evidence="11">
    <location>
        <begin position="114"/>
        <end position="205"/>
    </location>
</feature>
<dbReference type="EMBL" id="VGIR01000001">
    <property type="protein sequence ID" value="MBM3330275.1"/>
    <property type="molecule type" value="Genomic_DNA"/>
</dbReference>
<keyword evidence="8 10" id="KW-1133">Transmembrane helix</keyword>
<keyword evidence="4" id="KW-1003">Cell membrane</keyword>
<evidence type="ECO:0000256" key="9">
    <source>
        <dbReference type="ARBA" id="ARBA00023136"/>
    </source>
</evidence>
<keyword evidence="3" id="KW-0813">Transport</keyword>
<dbReference type="AlphaFoldDB" id="A0A937XAW7"/>
<dbReference type="PANTHER" id="PTHR33446">
    <property type="entry name" value="PROTEIN TONB-RELATED"/>
    <property type="match status" value="1"/>
</dbReference>
<sequence>MKTRTAQFDYDREYGRDIRMAAAVALGLVIAGFLFLPQPKVVPYKLRGPVVVDFTPVEPSPLVYAPPEPMEPVHRGVPVASDNPEVLTIGPNTDFHELKPDVGRIELPEVPFMIVEHKPRLQRVAQPEYPEMARAAGIEGKVAVSMVVDTLGNVVRAEVYATSGNTLLDQAAVSAAYRCGFVPGYQRDRPVVVRNVVLPFNFRLQ</sequence>
<comment type="similarity">
    <text evidence="2">Belongs to the TonB family.</text>
</comment>
<dbReference type="PRINTS" id="PR01374">
    <property type="entry name" value="TONBPROTEIN"/>
</dbReference>
<evidence type="ECO:0000313" key="12">
    <source>
        <dbReference type="EMBL" id="MBM3330275.1"/>
    </source>
</evidence>
<gene>
    <name evidence="12" type="ORF">FJY68_00305</name>
</gene>
<proteinExistence type="inferred from homology"/>
<keyword evidence="7" id="KW-0653">Protein transport</keyword>
<dbReference type="InterPro" id="IPR037682">
    <property type="entry name" value="TonB_C"/>
</dbReference>
<keyword evidence="9 10" id="KW-0472">Membrane</keyword>
<dbReference type="InterPro" id="IPR006260">
    <property type="entry name" value="TonB/TolA_C"/>
</dbReference>
<dbReference type="GO" id="GO:0031992">
    <property type="term" value="F:energy transducer activity"/>
    <property type="evidence" value="ECO:0007669"/>
    <property type="project" value="InterPro"/>
</dbReference>
<accession>A0A937XAW7</accession>
<dbReference type="NCBIfam" id="TIGR01352">
    <property type="entry name" value="tonB_Cterm"/>
    <property type="match status" value="1"/>
</dbReference>
<feature type="transmembrane region" description="Helical" evidence="10">
    <location>
        <begin position="20"/>
        <end position="37"/>
    </location>
</feature>
<evidence type="ECO:0000313" key="13">
    <source>
        <dbReference type="Proteomes" id="UP000779900"/>
    </source>
</evidence>
<dbReference type="SUPFAM" id="SSF74653">
    <property type="entry name" value="TolA/TonB C-terminal domain"/>
    <property type="match status" value="1"/>
</dbReference>
<dbReference type="Pfam" id="PF03544">
    <property type="entry name" value="TonB_C"/>
    <property type="match status" value="1"/>
</dbReference>
<dbReference type="InterPro" id="IPR003538">
    <property type="entry name" value="TonB"/>
</dbReference>
<comment type="subcellular location">
    <subcellularLocation>
        <location evidence="1">Cell inner membrane</location>
        <topology evidence="1">Single-pass membrane protein</topology>
        <orientation evidence="1">Periplasmic side</orientation>
    </subcellularLocation>
</comment>
<evidence type="ECO:0000256" key="4">
    <source>
        <dbReference type="ARBA" id="ARBA00022475"/>
    </source>
</evidence>
<keyword evidence="6 10" id="KW-0812">Transmembrane</keyword>
<reference evidence="12" key="1">
    <citation type="submission" date="2019-03" db="EMBL/GenBank/DDBJ databases">
        <title>Lake Tanganyika Metagenome-Assembled Genomes (MAGs).</title>
        <authorList>
            <person name="Tran P."/>
        </authorList>
    </citation>
    <scope>NUCLEOTIDE SEQUENCE</scope>
    <source>
        <strain evidence="12">K_DeepCast_150m_m2_040</strain>
    </source>
</reference>
<dbReference type="GO" id="GO:0055085">
    <property type="term" value="P:transmembrane transport"/>
    <property type="evidence" value="ECO:0007669"/>
    <property type="project" value="InterPro"/>
</dbReference>
<dbReference type="GO" id="GO:0015031">
    <property type="term" value="P:protein transport"/>
    <property type="evidence" value="ECO:0007669"/>
    <property type="project" value="UniProtKB-KW"/>
</dbReference>
<dbReference type="Gene3D" id="3.30.1150.10">
    <property type="match status" value="1"/>
</dbReference>
<evidence type="ECO:0000256" key="10">
    <source>
        <dbReference type="SAM" id="Phobius"/>
    </source>
</evidence>